<dbReference type="Proteomes" id="UP001059617">
    <property type="component" value="Chromosome"/>
</dbReference>
<protein>
    <submittedName>
        <fullName evidence="1">Uncharacterized protein</fullName>
    </submittedName>
</protein>
<dbReference type="RefSeq" id="WP_259861194.1">
    <property type="nucleotide sequence ID" value="NZ_BAAAST010000097.1"/>
</dbReference>
<keyword evidence="2" id="KW-1185">Reference proteome</keyword>
<sequence length="94" mass="10872">MTDTRLAELDALSTEELRDRAFSRARQRRDLKFFWNLFTLVTQSDKDTQDGWLGSLDATIDDAVALWREATDHSYGENEPLVRAAFIDYLMSNP</sequence>
<gene>
    <name evidence="1" type="ORF">Dfulv_03680</name>
</gene>
<accession>A0ABY5W049</accession>
<evidence type="ECO:0000313" key="1">
    <source>
        <dbReference type="EMBL" id="UWP83407.1"/>
    </source>
</evidence>
<organism evidence="1 2">
    <name type="scientific">Dactylosporangium fulvum</name>
    <dbReference type="NCBI Taxonomy" id="53359"/>
    <lineage>
        <taxon>Bacteria</taxon>
        <taxon>Bacillati</taxon>
        <taxon>Actinomycetota</taxon>
        <taxon>Actinomycetes</taxon>
        <taxon>Micromonosporales</taxon>
        <taxon>Micromonosporaceae</taxon>
        <taxon>Dactylosporangium</taxon>
    </lineage>
</organism>
<proteinExistence type="predicted"/>
<dbReference type="EMBL" id="CP073720">
    <property type="protein sequence ID" value="UWP83407.1"/>
    <property type="molecule type" value="Genomic_DNA"/>
</dbReference>
<reference evidence="1" key="1">
    <citation type="submission" date="2021-04" db="EMBL/GenBank/DDBJ databases">
        <authorList>
            <person name="Hartkoorn R.C."/>
            <person name="Beaudoing E."/>
            <person name="Hot D."/>
        </authorList>
    </citation>
    <scope>NUCLEOTIDE SEQUENCE</scope>
    <source>
        <strain evidence="1">NRRL B-16292</strain>
    </source>
</reference>
<name>A0ABY5W049_9ACTN</name>
<reference evidence="1" key="2">
    <citation type="submission" date="2022-09" db="EMBL/GenBank/DDBJ databases">
        <title>Biosynthetic gene clusters of Dactylosporangioum fulvum.</title>
        <authorList>
            <person name="Caradec T."/>
        </authorList>
    </citation>
    <scope>NUCLEOTIDE SEQUENCE</scope>
    <source>
        <strain evidence="1">NRRL B-16292</strain>
    </source>
</reference>
<evidence type="ECO:0000313" key="2">
    <source>
        <dbReference type="Proteomes" id="UP001059617"/>
    </source>
</evidence>